<dbReference type="Proteomes" id="UP000008144">
    <property type="component" value="Unassembled WGS sequence"/>
</dbReference>
<reference evidence="1" key="2">
    <citation type="submission" date="2025-08" db="UniProtKB">
        <authorList>
            <consortium name="Ensembl"/>
        </authorList>
    </citation>
    <scope>IDENTIFICATION</scope>
</reference>
<dbReference type="InParanoid" id="F6XSM8"/>
<accession>F6XSM8</accession>
<sequence>ISVYFIAKSALNVWFHLNVGVDEADVVRHSGVNTWVVWVGASNAPRYDTVNSTVANDWAAGITLARVFSSSSQQSKAHHTIIDPSTVCVVAVRV</sequence>
<evidence type="ECO:0000313" key="1">
    <source>
        <dbReference type="Ensembl" id="ENSCINP00000027919.2"/>
    </source>
</evidence>
<reference evidence="2" key="1">
    <citation type="journal article" date="2002" name="Science">
        <title>The draft genome of Ciona intestinalis: insights into chordate and vertebrate origins.</title>
        <authorList>
            <person name="Dehal P."/>
            <person name="Satou Y."/>
            <person name="Campbell R.K."/>
            <person name="Chapman J."/>
            <person name="Degnan B."/>
            <person name="De Tomaso A."/>
            <person name="Davidson B."/>
            <person name="Di Gregorio A."/>
            <person name="Gelpke M."/>
            <person name="Goodstein D.M."/>
            <person name="Harafuji N."/>
            <person name="Hastings K.E."/>
            <person name="Ho I."/>
            <person name="Hotta K."/>
            <person name="Huang W."/>
            <person name="Kawashima T."/>
            <person name="Lemaire P."/>
            <person name="Martinez D."/>
            <person name="Meinertzhagen I.A."/>
            <person name="Necula S."/>
            <person name="Nonaka M."/>
            <person name="Putnam N."/>
            <person name="Rash S."/>
            <person name="Saiga H."/>
            <person name="Satake M."/>
            <person name="Terry A."/>
            <person name="Yamada L."/>
            <person name="Wang H.G."/>
            <person name="Awazu S."/>
            <person name="Azumi K."/>
            <person name="Boore J."/>
            <person name="Branno M."/>
            <person name="Chin-Bow S."/>
            <person name="DeSantis R."/>
            <person name="Doyle S."/>
            <person name="Francino P."/>
            <person name="Keys D.N."/>
            <person name="Haga S."/>
            <person name="Hayashi H."/>
            <person name="Hino K."/>
            <person name="Imai K.S."/>
            <person name="Inaba K."/>
            <person name="Kano S."/>
            <person name="Kobayashi K."/>
            <person name="Kobayashi M."/>
            <person name="Lee B.I."/>
            <person name="Makabe K.W."/>
            <person name="Manohar C."/>
            <person name="Matassi G."/>
            <person name="Medina M."/>
            <person name="Mochizuki Y."/>
            <person name="Mount S."/>
            <person name="Morishita T."/>
            <person name="Miura S."/>
            <person name="Nakayama A."/>
            <person name="Nishizaka S."/>
            <person name="Nomoto H."/>
            <person name="Ohta F."/>
            <person name="Oishi K."/>
            <person name="Rigoutsos I."/>
            <person name="Sano M."/>
            <person name="Sasaki A."/>
            <person name="Sasakura Y."/>
            <person name="Shoguchi E."/>
            <person name="Shin-i T."/>
            <person name="Spagnuolo A."/>
            <person name="Stainier D."/>
            <person name="Suzuki M.M."/>
            <person name="Tassy O."/>
            <person name="Takatori N."/>
            <person name="Tokuoka M."/>
            <person name="Yagi K."/>
            <person name="Yoshizaki F."/>
            <person name="Wada S."/>
            <person name="Zhang C."/>
            <person name="Hyatt P.D."/>
            <person name="Larimer F."/>
            <person name="Detter C."/>
            <person name="Doggett N."/>
            <person name="Glavina T."/>
            <person name="Hawkins T."/>
            <person name="Richardson P."/>
            <person name="Lucas S."/>
            <person name="Kohara Y."/>
            <person name="Levine M."/>
            <person name="Satoh N."/>
            <person name="Rokhsar D.S."/>
        </authorList>
    </citation>
    <scope>NUCLEOTIDE SEQUENCE [LARGE SCALE GENOMIC DNA]</scope>
</reference>
<reference evidence="1" key="3">
    <citation type="submission" date="2025-09" db="UniProtKB">
        <authorList>
            <consortium name="Ensembl"/>
        </authorList>
    </citation>
    <scope>IDENTIFICATION</scope>
</reference>
<protein>
    <submittedName>
        <fullName evidence="1">Uncharacterized protein</fullName>
    </submittedName>
</protein>
<name>F6XSM8_CIOIN</name>
<dbReference type="Ensembl" id="ENSCINT00000028165.2">
    <property type="protein sequence ID" value="ENSCINP00000027919.2"/>
    <property type="gene ID" value="ENSCING00000015944.2"/>
</dbReference>
<dbReference type="AlphaFoldDB" id="F6XSM8"/>
<proteinExistence type="predicted"/>
<keyword evidence="2" id="KW-1185">Reference proteome</keyword>
<organism evidence="1 2">
    <name type="scientific">Ciona intestinalis</name>
    <name type="common">Transparent sea squirt</name>
    <name type="synonym">Ascidia intestinalis</name>
    <dbReference type="NCBI Taxonomy" id="7719"/>
    <lineage>
        <taxon>Eukaryota</taxon>
        <taxon>Metazoa</taxon>
        <taxon>Chordata</taxon>
        <taxon>Tunicata</taxon>
        <taxon>Ascidiacea</taxon>
        <taxon>Phlebobranchia</taxon>
        <taxon>Cionidae</taxon>
        <taxon>Ciona</taxon>
    </lineage>
</organism>
<evidence type="ECO:0000313" key="2">
    <source>
        <dbReference type="Proteomes" id="UP000008144"/>
    </source>
</evidence>
<dbReference type="HOGENOM" id="CLU_2391520_0_0_1"/>